<comment type="function">
    <text evidence="6">One of the proteins that surrounds the polypeptide exit tunnel on the outside of the subunit.</text>
</comment>
<dbReference type="GO" id="GO:0006412">
    <property type="term" value="P:translation"/>
    <property type="evidence" value="ECO:0007669"/>
    <property type="project" value="UniProtKB-UniRule"/>
</dbReference>
<evidence type="ECO:0000256" key="3">
    <source>
        <dbReference type="ARBA" id="ARBA00022884"/>
    </source>
</evidence>
<gene>
    <name evidence="6 8" type="primary">rplX</name>
    <name evidence="8" type="ORF">MYVALT_E_00150</name>
</gene>
<dbReference type="InterPro" id="IPR003256">
    <property type="entry name" value="Ribosomal_uL24"/>
</dbReference>
<evidence type="ECO:0000313" key="9">
    <source>
        <dbReference type="Proteomes" id="UP000693996"/>
    </source>
</evidence>
<dbReference type="AlphaFoldDB" id="A0A916JWQ7"/>
<keyword evidence="4 6" id="KW-0689">Ribosomal protein</keyword>
<dbReference type="PROSITE" id="PS01108">
    <property type="entry name" value="RIBOSOMAL_L24"/>
    <property type="match status" value="1"/>
</dbReference>
<accession>A0A916JWQ7</accession>
<feature type="domain" description="KOW" evidence="7">
    <location>
        <begin position="3"/>
        <end position="30"/>
    </location>
</feature>
<comment type="function">
    <text evidence="6">One of two assembly initiator proteins, it binds directly to the 5'-end of the 23S rRNA, where it nucleates assembly of the 50S subunit.</text>
</comment>
<dbReference type="InterPro" id="IPR041988">
    <property type="entry name" value="Ribosomal_uL24_KOW"/>
</dbReference>
<dbReference type="NCBIfam" id="TIGR01079">
    <property type="entry name" value="rplX_bact"/>
    <property type="match status" value="1"/>
</dbReference>
<keyword evidence="3 6" id="KW-0694">RNA-binding</keyword>
<name>A0A916JWQ7_9BURK</name>
<dbReference type="HAMAP" id="MF_01326_B">
    <property type="entry name" value="Ribosomal_uL24_B"/>
    <property type="match status" value="1"/>
</dbReference>
<dbReference type="InterPro" id="IPR005825">
    <property type="entry name" value="Ribosomal_uL24_CS"/>
</dbReference>
<dbReference type="Proteomes" id="UP000693996">
    <property type="component" value="Chromosome"/>
</dbReference>
<dbReference type="PANTHER" id="PTHR12903">
    <property type="entry name" value="MITOCHONDRIAL RIBOSOMAL PROTEIN L24"/>
    <property type="match status" value="1"/>
</dbReference>
<evidence type="ECO:0000259" key="7">
    <source>
        <dbReference type="SMART" id="SM00739"/>
    </source>
</evidence>
<evidence type="ECO:0000256" key="1">
    <source>
        <dbReference type="ARBA" id="ARBA00010618"/>
    </source>
</evidence>
<dbReference type="GO" id="GO:0019843">
    <property type="term" value="F:rRNA binding"/>
    <property type="evidence" value="ECO:0007669"/>
    <property type="project" value="UniProtKB-UniRule"/>
</dbReference>
<comment type="subunit">
    <text evidence="6">Part of the 50S ribosomal subunit.</text>
</comment>
<sequence>MNKIRKGDEIIVISGKDKGKHGAVLTISGNYVMVEGINCVKKHCKPNPIKNATGGIVSKLMPLHISNVSLSDSNGRATRVGTKVKNGKKVRFLKTTSAILSA</sequence>
<evidence type="ECO:0000313" key="8">
    <source>
        <dbReference type="EMBL" id="CAG7603630.1"/>
    </source>
</evidence>
<comment type="similarity">
    <text evidence="1 6">Belongs to the universal ribosomal protein uL24 family.</text>
</comment>
<evidence type="ECO:0000256" key="4">
    <source>
        <dbReference type="ARBA" id="ARBA00022980"/>
    </source>
</evidence>
<evidence type="ECO:0000256" key="6">
    <source>
        <dbReference type="HAMAP-Rule" id="MF_01326"/>
    </source>
</evidence>
<keyword evidence="2 6" id="KW-0699">rRNA-binding</keyword>
<keyword evidence="9" id="KW-1185">Reference proteome</keyword>
<proteinExistence type="inferred from homology"/>
<dbReference type="SMART" id="SM00739">
    <property type="entry name" value="KOW"/>
    <property type="match status" value="1"/>
</dbReference>
<keyword evidence="5 6" id="KW-0687">Ribonucleoprotein</keyword>
<organism evidence="8 9">
    <name type="scientific">Candidatus Vallotiella hemipterorum</name>
    <dbReference type="NCBI Taxonomy" id="1177213"/>
    <lineage>
        <taxon>Bacteria</taxon>
        <taxon>Pseudomonadati</taxon>
        <taxon>Pseudomonadota</taxon>
        <taxon>Betaproteobacteria</taxon>
        <taxon>Burkholderiales</taxon>
        <taxon>Burkholderiaceae</taxon>
        <taxon>Candidatus Vallotiella</taxon>
    </lineage>
</organism>
<dbReference type="EMBL" id="OU343031">
    <property type="protein sequence ID" value="CAG7603630.1"/>
    <property type="molecule type" value="Genomic_DNA"/>
</dbReference>
<dbReference type="Pfam" id="PF17136">
    <property type="entry name" value="ribosomal_L24"/>
    <property type="match status" value="1"/>
</dbReference>
<protein>
    <recommendedName>
        <fullName evidence="6">Large ribosomal subunit protein uL24</fullName>
    </recommendedName>
</protein>
<dbReference type="KEGG" id="vtr:MYVALT_E_00150"/>
<dbReference type="GO" id="GO:1990904">
    <property type="term" value="C:ribonucleoprotein complex"/>
    <property type="evidence" value="ECO:0007669"/>
    <property type="project" value="UniProtKB-KW"/>
</dbReference>
<dbReference type="InterPro" id="IPR057264">
    <property type="entry name" value="Ribosomal_uL24_C"/>
</dbReference>
<evidence type="ECO:0000256" key="2">
    <source>
        <dbReference type="ARBA" id="ARBA00022730"/>
    </source>
</evidence>
<dbReference type="InterPro" id="IPR005824">
    <property type="entry name" value="KOW"/>
</dbReference>
<dbReference type="CDD" id="cd06089">
    <property type="entry name" value="KOW_RPL26"/>
    <property type="match status" value="1"/>
</dbReference>
<dbReference type="RefSeq" id="WP_216797242.1">
    <property type="nucleotide sequence ID" value="NZ_OU343031.1"/>
</dbReference>
<dbReference type="GO" id="GO:0003735">
    <property type="term" value="F:structural constituent of ribosome"/>
    <property type="evidence" value="ECO:0007669"/>
    <property type="project" value="InterPro"/>
</dbReference>
<dbReference type="GO" id="GO:0005840">
    <property type="term" value="C:ribosome"/>
    <property type="evidence" value="ECO:0007669"/>
    <property type="project" value="UniProtKB-KW"/>
</dbReference>
<reference evidence="8" key="1">
    <citation type="submission" date="2021-06" db="EMBL/GenBank/DDBJ databases">
        <authorList>
            <person name="Szabo G."/>
        </authorList>
    </citation>
    <scope>NUCLEOTIDE SEQUENCE</scope>
    <source>
        <strain evidence="8">MYVALT</strain>
    </source>
</reference>
<evidence type="ECO:0000256" key="5">
    <source>
        <dbReference type="ARBA" id="ARBA00023274"/>
    </source>
</evidence>